<dbReference type="PROSITE" id="PS00636">
    <property type="entry name" value="DNAJ_1"/>
    <property type="match status" value="1"/>
</dbReference>
<name>A0AAV6L201_9ERIC</name>
<dbReference type="PANTHER" id="PTHR44137">
    <property type="entry name" value="BNAC03G44070D PROTEIN"/>
    <property type="match status" value="1"/>
</dbReference>
<feature type="compositionally biased region" description="Polar residues" evidence="1">
    <location>
        <begin position="228"/>
        <end position="254"/>
    </location>
</feature>
<dbReference type="InterPro" id="IPR036869">
    <property type="entry name" value="J_dom_sf"/>
</dbReference>
<keyword evidence="4" id="KW-1185">Reference proteome</keyword>
<dbReference type="EMBL" id="JACTNZ010000003">
    <property type="protein sequence ID" value="KAG5558782.1"/>
    <property type="molecule type" value="Genomic_DNA"/>
</dbReference>
<sequence>MECNKEEAIRAKLIAERKIMEKDFDGAKKFVLKAQTLYPGLEGLSHMLTTVDVYISAENRVSGEVDWYRVLGINPSDDPETVRKQYRKLALMLHPDKNKSMGAEGAFKLLSEAWSLLSDRVRRLAYNQRRASQGFQQRFPNNCKGPPSANSKANGLHNFSNIKTSNAKTQNNWVPQSFQRTDTFWTICHRCKMYYEYLRVYLNNLLLCTNCHQAFLASETRPPLNFSEPPNSSSRQRYQNVGSPHATNSSNTSLNHANMQQAPFAGTAGNTGSLPSVASKAGYVGQQAIDKLKRHHEEAQGAGGWGRFVKKTRGLDDNGNGSRGNTTCQTAMGSSFGLYGFSGLNRKPNSIKELMPFEIQSMLIHKARTEIFKKLKECSLETVTKAANKKKEKANGKQKERSSVKGATHELNGHGVSSGTKCFTRTSSSVNDKEEVKPLSINVPDPDFHDFDQDRMESSFGDNQVWAAYDTGDSMPRFYGMIHKVISLNPFKLQVSWLESKTNSEFGPMNWVGSGFFKTCGDFRVGKHEINTSLNSFSHKVAWAKGPRGTICIFPRKGDVWALYRNWSPYWNRNTPDEVVRKYDMVLVLEDYNEDQGVSVAPLIKISGFRTVFRKDMGSDAVRRIPRQEMFRFSHQVPNYLLAGLEGQNAPKGCLELDPAATPLELVQVVADADVATMGVNVRKAGEEMFQNISKIKVDEIVVNTAETN</sequence>
<dbReference type="AlphaFoldDB" id="A0AAV6L201"/>
<feature type="compositionally biased region" description="Basic and acidic residues" evidence="1">
    <location>
        <begin position="393"/>
        <end position="412"/>
    </location>
</feature>
<evidence type="ECO:0000256" key="1">
    <source>
        <dbReference type="SAM" id="MobiDB-lite"/>
    </source>
</evidence>
<dbReference type="PANTHER" id="PTHR44137:SF32">
    <property type="entry name" value="DNAJ HEAT SHOCK AMINO-TERMINAL DOMAIN PROTEIN"/>
    <property type="match status" value="1"/>
</dbReference>
<feature type="region of interest" description="Disordered" evidence="1">
    <location>
        <begin position="388"/>
        <end position="424"/>
    </location>
</feature>
<dbReference type="Pfam" id="PF11926">
    <property type="entry name" value="DUF3444"/>
    <property type="match status" value="1"/>
</dbReference>
<dbReference type="InterPro" id="IPR018253">
    <property type="entry name" value="DnaJ_domain_CS"/>
</dbReference>
<dbReference type="InterPro" id="IPR024593">
    <property type="entry name" value="DUF3444"/>
</dbReference>
<protein>
    <recommendedName>
        <fullName evidence="2">J domain-containing protein</fullName>
    </recommendedName>
</protein>
<dbReference type="PROSITE" id="PS50076">
    <property type="entry name" value="DNAJ_2"/>
    <property type="match status" value="1"/>
</dbReference>
<feature type="domain" description="J" evidence="2">
    <location>
        <begin position="66"/>
        <end position="130"/>
    </location>
</feature>
<feature type="compositionally biased region" description="Polar residues" evidence="1">
    <location>
        <begin position="319"/>
        <end position="328"/>
    </location>
</feature>
<gene>
    <name evidence="3" type="ORF">RHGRI_008663</name>
</gene>
<feature type="region of interest" description="Disordered" evidence="1">
    <location>
        <begin position="221"/>
        <end position="254"/>
    </location>
</feature>
<accession>A0AAV6L201</accession>
<evidence type="ECO:0000259" key="2">
    <source>
        <dbReference type="PROSITE" id="PS50076"/>
    </source>
</evidence>
<evidence type="ECO:0000313" key="4">
    <source>
        <dbReference type="Proteomes" id="UP000823749"/>
    </source>
</evidence>
<dbReference type="InterPro" id="IPR001623">
    <property type="entry name" value="DnaJ_domain"/>
</dbReference>
<reference evidence="3" key="1">
    <citation type="submission" date="2020-08" db="EMBL/GenBank/DDBJ databases">
        <title>Plant Genome Project.</title>
        <authorList>
            <person name="Zhang R.-G."/>
        </authorList>
    </citation>
    <scope>NUCLEOTIDE SEQUENCE</scope>
    <source>
        <strain evidence="3">WSP0</strain>
        <tissue evidence="3">Leaf</tissue>
    </source>
</reference>
<dbReference type="CDD" id="cd06257">
    <property type="entry name" value="DnaJ"/>
    <property type="match status" value="1"/>
</dbReference>
<comment type="caution">
    <text evidence="3">The sequence shown here is derived from an EMBL/GenBank/DDBJ whole genome shotgun (WGS) entry which is preliminary data.</text>
</comment>
<dbReference type="Pfam" id="PF00226">
    <property type="entry name" value="DnaJ"/>
    <property type="match status" value="1"/>
</dbReference>
<dbReference type="InterPro" id="IPR056988">
    <property type="entry name" value="Zn_ribbon_pln"/>
</dbReference>
<proteinExistence type="predicted"/>
<feature type="region of interest" description="Disordered" evidence="1">
    <location>
        <begin position="294"/>
        <end position="328"/>
    </location>
</feature>
<dbReference type="Pfam" id="PF23551">
    <property type="entry name" value="Zn_ribbon_20"/>
    <property type="match status" value="1"/>
</dbReference>
<dbReference type="SUPFAM" id="SSF46565">
    <property type="entry name" value="Chaperone J-domain"/>
    <property type="match status" value="1"/>
</dbReference>
<evidence type="ECO:0000313" key="3">
    <source>
        <dbReference type="EMBL" id="KAG5558782.1"/>
    </source>
</evidence>
<dbReference type="Gene3D" id="1.10.287.110">
    <property type="entry name" value="DnaJ domain"/>
    <property type="match status" value="1"/>
</dbReference>
<feature type="compositionally biased region" description="Polar residues" evidence="1">
    <location>
        <begin position="415"/>
        <end position="424"/>
    </location>
</feature>
<dbReference type="SMART" id="SM00271">
    <property type="entry name" value="DnaJ"/>
    <property type="match status" value="1"/>
</dbReference>
<organism evidence="3 4">
    <name type="scientific">Rhododendron griersonianum</name>
    <dbReference type="NCBI Taxonomy" id="479676"/>
    <lineage>
        <taxon>Eukaryota</taxon>
        <taxon>Viridiplantae</taxon>
        <taxon>Streptophyta</taxon>
        <taxon>Embryophyta</taxon>
        <taxon>Tracheophyta</taxon>
        <taxon>Spermatophyta</taxon>
        <taxon>Magnoliopsida</taxon>
        <taxon>eudicotyledons</taxon>
        <taxon>Gunneridae</taxon>
        <taxon>Pentapetalae</taxon>
        <taxon>asterids</taxon>
        <taxon>Ericales</taxon>
        <taxon>Ericaceae</taxon>
        <taxon>Ericoideae</taxon>
        <taxon>Rhodoreae</taxon>
        <taxon>Rhododendron</taxon>
    </lineage>
</organism>
<dbReference type="Proteomes" id="UP000823749">
    <property type="component" value="Chromosome 3"/>
</dbReference>
<dbReference type="PRINTS" id="PR00625">
    <property type="entry name" value="JDOMAIN"/>
</dbReference>